<name>A0A164Y5X6_9SYNE</name>
<dbReference type="SUPFAM" id="SSF56784">
    <property type="entry name" value="HAD-like"/>
    <property type="match status" value="1"/>
</dbReference>
<dbReference type="CDD" id="cd16415">
    <property type="entry name" value="HAD_dREG-2_like"/>
    <property type="match status" value="1"/>
</dbReference>
<accession>A0A164Y5X6</accession>
<dbReference type="InterPro" id="IPR006549">
    <property type="entry name" value="HAD-SF_hydro_IIIA"/>
</dbReference>
<dbReference type="Gene3D" id="3.40.50.1000">
    <property type="entry name" value="HAD superfamily/HAD-like"/>
    <property type="match status" value="1"/>
</dbReference>
<dbReference type="PANTHER" id="PTHR46191:SF2">
    <property type="entry name" value="HALOACID DEHALOGENASE-LIKE HYDROLASE DOMAIN-CONTAINING PROTEIN 3"/>
    <property type="match status" value="1"/>
</dbReference>
<evidence type="ECO:0000313" key="2">
    <source>
        <dbReference type="Proteomes" id="UP000182631"/>
    </source>
</evidence>
<dbReference type="NCBIfam" id="TIGR01509">
    <property type="entry name" value="HAD-SF-IA-v3"/>
    <property type="match status" value="1"/>
</dbReference>
<dbReference type="SFLD" id="SFLDG01129">
    <property type="entry name" value="C1.5:_HAD__Beta-PGM__Phosphata"/>
    <property type="match status" value="1"/>
</dbReference>
<dbReference type="NCBIfam" id="TIGR02252">
    <property type="entry name" value="DREG-2"/>
    <property type="match status" value="1"/>
</dbReference>
<dbReference type="InterPro" id="IPR044924">
    <property type="entry name" value="HAD-SF_hydro_IA_REG-2-like_cap"/>
</dbReference>
<sequence length="230" mass="25157">MTTLPRPRGLLIDAMGTLLEPAAPVALTYAQAAAAVGITVSPEHVDPAFRAAYGSAPPMAFPDRSPKSLDQREKEWWLACVGDTFQRAGQPLEKAALRKLTCQLFYHYASPEAWVVPEDVPRCLQRWHGAGLKLAVVSNFDSRLDALLETLGLRRWFTAVLVSSRCGVAKPDPRLFQLALERLRLAPHEVWHLGDTAADLQGARAAGIRCILVQRTQPDPATTAPGMMEA</sequence>
<reference evidence="2" key="1">
    <citation type="submission" date="2016-02" db="EMBL/GenBank/DDBJ databases">
        <authorList>
            <person name="liu f."/>
        </authorList>
    </citation>
    <scope>NUCLEOTIDE SEQUENCE [LARGE SCALE GENOMIC DNA]</scope>
</reference>
<dbReference type="EMBL" id="FITM01000147">
    <property type="protein sequence ID" value="SAY39298.1"/>
    <property type="molecule type" value="Genomic_DNA"/>
</dbReference>
<dbReference type="InterPro" id="IPR011949">
    <property type="entry name" value="HAD-SF_hydro_IA_REG-2-like"/>
</dbReference>
<organism evidence="1 2">
    <name type="scientific">Candidatus Synechococcus spongiarum</name>
    <dbReference type="NCBI Taxonomy" id="431041"/>
    <lineage>
        <taxon>Bacteria</taxon>
        <taxon>Bacillati</taxon>
        <taxon>Cyanobacteriota</taxon>
        <taxon>Cyanophyceae</taxon>
        <taxon>Synechococcales</taxon>
        <taxon>Synechococcaceae</taxon>
        <taxon>Synechococcus</taxon>
    </lineage>
</organism>
<dbReference type="AlphaFoldDB" id="A0A164Y5X6"/>
<gene>
    <name evidence="1" type="ORF">FLM9_1367</name>
</gene>
<proteinExistence type="predicted"/>
<dbReference type="Pfam" id="PF00702">
    <property type="entry name" value="Hydrolase"/>
    <property type="match status" value="1"/>
</dbReference>
<dbReference type="PANTHER" id="PTHR46191">
    <property type="match status" value="1"/>
</dbReference>
<protein>
    <submittedName>
        <fullName evidence="1">Uncharacterized protein</fullName>
    </submittedName>
</protein>
<dbReference type="RefSeq" id="WP_074457768.1">
    <property type="nucleotide sequence ID" value="NZ_FITM01000147.1"/>
</dbReference>
<dbReference type="InterPro" id="IPR036412">
    <property type="entry name" value="HAD-like_sf"/>
</dbReference>
<dbReference type="OrthoDB" id="9809962at2"/>
<evidence type="ECO:0000313" key="1">
    <source>
        <dbReference type="EMBL" id="SAY39298.1"/>
    </source>
</evidence>
<dbReference type="PRINTS" id="PR00413">
    <property type="entry name" value="HADHALOGNASE"/>
</dbReference>
<dbReference type="InterPro" id="IPR006439">
    <property type="entry name" value="HAD-SF_hydro_IA"/>
</dbReference>
<dbReference type="InterPro" id="IPR051828">
    <property type="entry name" value="HAD-like_hydrolase_domain"/>
</dbReference>
<dbReference type="SFLD" id="SFLDS00003">
    <property type="entry name" value="Haloacid_Dehalogenase"/>
    <property type="match status" value="1"/>
</dbReference>
<dbReference type="NCBIfam" id="TIGR01549">
    <property type="entry name" value="HAD-SF-IA-v1"/>
    <property type="match status" value="1"/>
</dbReference>
<dbReference type="InterPro" id="IPR023214">
    <property type="entry name" value="HAD_sf"/>
</dbReference>
<dbReference type="Proteomes" id="UP000182631">
    <property type="component" value="Unassembled WGS sequence"/>
</dbReference>
<dbReference type="NCBIfam" id="TIGR01662">
    <property type="entry name" value="HAD-SF-IIIA"/>
    <property type="match status" value="1"/>
</dbReference>
<keyword evidence="2" id="KW-1185">Reference proteome</keyword>
<dbReference type="Gene3D" id="1.10.150.720">
    <property type="entry name" value="Haloacid dehalogenase-like hydrolase"/>
    <property type="match status" value="1"/>
</dbReference>